<name>A0A916RFM0_9HYPH</name>
<dbReference type="EMBL" id="BMKB01000004">
    <property type="protein sequence ID" value="GGA54255.1"/>
    <property type="molecule type" value="Genomic_DNA"/>
</dbReference>
<proteinExistence type="predicted"/>
<gene>
    <name evidence="1" type="ORF">GCM10011499_25530</name>
</gene>
<sequence>MSIQDILNYPKPVPDATAGAIVARMMKLIAWQIAALEEKIKKDGLMSESELRQLETMTKTMDRLIALDKANAAKDNQPTQISPELAHVRDRLLAKVRALETE</sequence>
<accession>A0A916RFM0</accession>
<reference evidence="1 2" key="1">
    <citation type="journal article" date="2014" name="Int. J. Syst. Evol. Microbiol.">
        <title>Complete genome sequence of Corynebacterium casei LMG S-19264T (=DSM 44701T), isolated from a smear-ripened cheese.</title>
        <authorList>
            <consortium name="US DOE Joint Genome Institute (JGI-PGF)"/>
            <person name="Walter F."/>
            <person name="Albersmeier A."/>
            <person name="Kalinowski J."/>
            <person name="Ruckert C."/>
        </authorList>
    </citation>
    <scope>NUCLEOTIDE SEQUENCE [LARGE SCALE GENOMIC DNA]</scope>
    <source>
        <strain evidence="1 2">CGMCC 1.15896</strain>
    </source>
</reference>
<evidence type="ECO:0000313" key="1">
    <source>
        <dbReference type="EMBL" id="GGA54255.1"/>
    </source>
</evidence>
<evidence type="ECO:0000313" key="2">
    <source>
        <dbReference type="Proteomes" id="UP000596977"/>
    </source>
</evidence>
<organism evidence="1 2">
    <name type="scientific">Pelagibacterium lentulum</name>
    <dbReference type="NCBI Taxonomy" id="2029865"/>
    <lineage>
        <taxon>Bacteria</taxon>
        <taxon>Pseudomonadati</taxon>
        <taxon>Pseudomonadota</taxon>
        <taxon>Alphaproteobacteria</taxon>
        <taxon>Hyphomicrobiales</taxon>
        <taxon>Devosiaceae</taxon>
        <taxon>Pelagibacterium</taxon>
    </lineage>
</organism>
<dbReference type="Proteomes" id="UP000596977">
    <property type="component" value="Unassembled WGS sequence"/>
</dbReference>
<comment type="caution">
    <text evidence="1">The sequence shown here is derived from an EMBL/GenBank/DDBJ whole genome shotgun (WGS) entry which is preliminary data.</text>
</comment>
<keyword evidence="2" id="KW-1185">Reference proteome</keyword>
<protein>
    <submittedName>
        <fullName evidence="1">Uncharacterized protein</fullName>
    </submittedName>
</protein>
<dbReference type="AlphaFoldDB" id="A0A916RFM0"/>